<sequence length="363" mass="40736">MRLPRFVLPSHRALRPAWWWPVALLACTSCISWLKPAHKFAASASPAVPDYAQESAWAALPTRRDSADALPHAASLRDRQATAAADVFFIHPTSYYWRGSWNAAVGNARLNRYTDRTTIFNQASVFNAAARVYAPRYRQATLYSFFDKQGPSGQQALDLAYADVKAAFQYYLAHYNQGRPLIIAGHSQGGTHATRLLHDFFDHDPALRKRLVAAYLIGCQAKTNEYQILRPCADSLATGCYVAWNTSERGFDYPPYHGLAVVNPLTWTLDTARAPAALNRGGVGPHLKRIDAHVTDAQIHRGLLWITPPQVRGYPRFLLPGYPELRHSFHAADIGLFYMNIRENATARVRAWQRATIKPTLVR</sequence>
<dbReference type="Gene3D" id="3.40.50.1820">
    <property type="entry name" value="alpha/beta hydrolase"/>
    <property type="match status" value="1"/>
</dbReference>
<name>A0A502H046_9BACT</name>
<comment type="caution">
    <text evidence="1">The sequence shown here is derived from an EMBL/GenBank/DDBJ whole genome shotgun (WGS) entry which is preliminary data.</text>
</comment>
<dbReference type="InterPro" id="IPR029058">
    <property type="entry name" value="AB_hydrolase_fold"/>
</dbReference>
<gene>
    <name evidence="1" type="ORF">EAH73_05375</name>
</gene>
<dbReference type="EMBL" id="RCYZ01000002">
    <property type="protein sequence ID" value="TPG67165.1"/>
    <property type="molecule type" value="Genomic_DNA"/>
</dbReference>
<dbReference type="InterPro" id="IPR021440">
    <property type="entry name" value="DUF3089"/>
</dbReference>
<keyword evidence="2" id="KW-1185">Reference proteome</keyword>
<dbReference type="SUPFAM" id="SSF53474">
    <property type="entry name" value="alpha/beta-Hydrolases"/>
    <property type="match status" value="1"/>
</dbReference>
<reference evidence="1 2" key="1">
    <citation type="journal article" date="2019" name="Environ. Microbiol.">
        <title>Species interactions and distinct microbial communities in high Arctic permafrost affected cryosols are associated with the CH4 and CO2 gas fluxes.</title>
        <authorList>
            <person name="Altshuler I."/>
            <person name="Hamel J."/>
            <person name="Turney S."/>
            <person name="Magnuson E."/>
            <person name="Levesque R."/>
            <person name="Greer C."/>
            <person name="Whyte L.G."/>
        </authorList>
    </citation>
    <scope>NUCLEOTIDE SEQUENCE [LARGE SCALE GENOMIC DNA]</scope>
    <source>
        <strain evidence="1 2">S9.2P</strain>
    </source>
</reference>
<protein>
    <submittedName>
        <fullName evidence="1">DUF3089 domain-containing protein</fullName>
    </submittedName>
</protein>
<evidence type="ECO:0000313" key="1">
    <source>
        <dbReference type="EMBL" id="TPG67165.1"/>
    </source>
</evidence>
<proteinExistence type="predicted"/>
<accession>A0A502H046</accession>
<evidence type="ECO:0000313" key="2">
    <source>
        <dbReference type="Proteomes" id="UP000317646"/>
    </source>
</evidence>
<organism evidence="1 2">
    <name type="scientific">Hymenobacter nivis</name>
    <dbReference type="NCBI Taxonomy" id="1850093"/>
    <lineage>
        <taxon>Bacteria</taxon>
        <taxon>Pseudomonadati</taxon>
        <taxon>Bacteroidota</taxon>
        <taxon>Cytophagia</taxon>
        <taxon>Cytophagales</taxon>
        <taxon>Hymenobacteraceae</taxon>
        <taxon>Hymenobacter</taxon>
    </lineage>
</organism>
<dbReference type="Proteomes" id="UP000317646">
    <property type="component" value="Unassembled WGS sequence"/>
</dbReference>
<dbReference type="Pfam" id="PF11288">
    <property type="entry name" value="DUF3089"/>
    <property type="match status" value="1"/>
</dbReference>
<dbReference type="AlphaFoldDB" id="A0A502H046"/>
<dbReference type="PROSITE" id="PS51257">
    <property type="entry name" value="PROKAR_LIPOPROTEIN"/>
    <property type="match status" value="1"/>
</dbReference>
<dbReference type="RefSeq" id="WP_140465473.1">
    <property type="nucleotide sequence ID" value="NZ_RCYZ01000002.1"/>
</dbReference>
<dbReference type="OrthoDB" id="9794645at2"/>